<dbReference type="PANTHER" id="PTHR40020">
    <property type="entry name" value="CYTOCHROME C OXIDASE ASSEMBLY FACTOR 2"/>
    <property type="match status" value="1"/>
</dbReference>
<evidence type="ECO:0008006" key="5">
    <source>
        <dbReference type="Google" id="ProtNLM"/>
    </source>
</evidence>
<dbReference type="RefSeq" id="XP_018733923.1">
    <property type="nucleotide sequence ID" value="XM_018881321.1"/>
</dbReference>
<dbReference type="PANTHER" id="PTHR40020:SF1">
    <property type="entry name" value="CYTOCHROME C OXIDASE ASSEMBLY FACTOR 2"/>
    <property type="match status" value="1"/>
</dbReference>
<evidence type="ECO:0000313" key="4">
    <source>
        <dbReference type="Proteomes" id="UP000189580"/>
    </source>
</evidence>
<keyword evidence="4" id="KW-1185">Reference proteome</keyword>
<dbReference type="AlphaFoldDB" id="A0A167CAX8"/>
<dbReference type="GO" id="GO:0033617">
    <property type="term" value="P:mitochondrial respiratory chain complex IV assembly"/>
    <property type="evidence" value="ECO:0007669"/>
    <property type="project" value="InterPro"/>
</dbReference>
<dbReference type="EMBL" id="CP014500">
    <property type="protein sequence ID" value="ANB11446.1"/>
    <property type="molecule type" value="Genomic_DNA"/>
</dbReference>
<dbReference type="Pfam" id="PF17051">
    <property type="entry name" value="COA2"/>
    <property type="match status" value="1"/>
</dbReference>
<dbReference type="InterPro" id="IPR031459">
    <property type="entry name" value="Coa2"/>
</dbReference>
<dbReference type="GeneID" id="30036369"/>
<dbReference type="Proteomes" id="UP000189580">
    <property type="component" value="Chromosome c"/>
</dbReference>
<proteinExistence type="predicted"/>
<organism evidence="3 4">
    <name type="scientific">Sugiyamaella lignohabitans</name>
    <dbReference type="NCBI Taxonomy" id="796027"/>
    <lineage>
        <taxon>Eukaryota</taxon>
        <taxon>Fungi</taxon>
        <taxon>Dikarya</taxon>
        <taxon>Ascomycota</taxon>
        <taxon>Saccharomycotina</taxon>
        <taxon>Dipodascomycetes</taxon>
        <taxon>Dipodascales</taxon>
        <taxon>Trichomonascaceae</taxon>
        <taxon>Sugiyamaella</taxon>
    </lineage>
</organism>
<evidence type="ECO:0000256" key="1">
    <source>
        <dbReference type="SAM" id="MobiDB-lite"/>
    </source>
</evidence>
<feature type="chain" id="PRO_5007884636" description="Secreted protein" evidence="2">
    <location>
        <begin position="31"/>
        <end position="73"/>
    </location>
</feature>
<feature type="signal peptide" evidence="2">
    <location>
        <begin position="1"/>
        <end position="30"/>
    </location>
</feature>
<feature type="region of interest" description="Disordered" evidence="1">
    <location>
        <begin position="38"/>
        <end position="60"/>
    </location>
</feature>
<gene>
    <name evidence="3" type="ORF">AWJ20_4257</name>
</gene>
<sequence>MYIKASSRSRLTTSLFSVTFVIAVMTVASPQLLPCPARPGSVGSESAKKKKNLAASTEDRNEQWKSKDVVVIR</sequence>
<keyword evidence="2" id="KW-0732">Signal</keyword>
<name>A0A167CAX8_9ASCO</name>
<protein>
    <recommendedName>
        <fullName evidence="5">Secreted protein</fullName>
    </recommendedName>
</protein>
<accession>A0A167CAX8</accession>
<evidence type="ECO:0000313" key="3">
    <source>
        <dbReference type="EMBL" id="ANB11446.1"/>
    </source>
</evidence>
<dbReference type="GO" id="GO:0005759">
    <property type="term" value="C:mitochondrial matrix"/>
    <property type="evidence" value="ECO:0007669"/>
    <property type="project" value="TreeGrafter"/>
</dbReference>
<evidence type="ECO:0000256" key="2">
    <source>
        <dbReference type="SAM" id="SignalP"/>
    </source>
</evidence>
<dbReference type="KEGG" id="slb:AWJ20_4257"/>
<reference evidence="3 4" key="1">
    <citation type="submission" date="2016-02" db="EMBL/GenBank/DDBJ databases">
        <title>Complete genome sequence and transcriptome regulation of the pentose utilising yeast Sugiyamaella lignohabitans.</title>
        <authorList>
            <person name="Bellasio M."/>
            <person name="Peymann A."/>
            <person name="Valli M."/>
            <person name="Sipitzky M."/>
            <person name="Graf A."/>
            <person name="Sauer M."/>
            <person name="Marx H."/>
            <person name="Mattanovich D."/>
        </authorList>
    </citation>
    <scope>NUCLEOTIDE SEQUENCE [LARGE SCALE GENOMIC DNA]</scope>
    <source>
        <strain evidence="3 4">CBS 10342</strain>
    </source>
</reference>